<gene>
    <name evidence="9 13" type="primary">murD</name>
    <name evidence="13" type="ORF">JL106_18335</name>
</gene>
<dbReference type="GO" id="GO:0009252">
    <property type="term" value="P:peptidoglycan biosynthetic process"/>
    <property type="evidence" value="ECO:0007669"/>
    <property type="project" value="UniProtKB-UniRule"/>
</dbReference>
<dbReference type="InterPro" id="IPR013221">
    <property type="entry name" value="Mur_ligase_cen"/>
</dbReference>
<dbReference type="GO" id="GO:0004326">
    <property type="term" value="F:tetrahydrofolylpolyglutamate synthase activity"/>
    <property type="evidence" value="ECO:0007669"/>
    <property type="project" value="InterPro"/>
</dbReference>
<dbReference type="GO" id="GO:0005524">
    <property type="term" value="F:ATP binding"/>
    <property type="evidence" value="ECO:0007669"/>
    <property type="project" value="UniProtKB-UniRule"/>
</dbReference>
<keyword evidence="5 9" id="KW-0132">Cell division</keyword>
<dbReference type="NCBIfam" id="TIGR01087">
    <property type="entry name" value="murD"/>
    <property type="match status" value="1"/>
</dbReference>
<evidence type="ECO:0000256" key="5">
    <source>
        <dbReference type="ARBA" id="ARBA00022618"/>
    </source>
</evidence>
<dbReference type="PANTHER" id="PTHR43692:SF1">
    <property type="entry name" value="UDP-N-ACETYLMURAMOYLALANINE--D-GLUTAMATE LIGASE"/>
    <property type="match status" value="1"/>
</dbReference>
<proteinExistence type="inferred from homology"/>
<feature type="domain" description="Mur ligase central" evidence="12">
    <location>
        <begin position="107"/>
        <end position="301"/>
    </location>
</feature>
<keyword evidence="8 9" id="KW-0131">Cell cycle</keyword>
<comment type="pathway">
    <text evidence="2 9 10">Cell wall biogenesis; peptidoglycan biosynthesis.</text>
</comment>
<dbReference type="PANTHER" id="PTHR43692">
    <property type="entry name" value="UDP-N-ACETYLMURAMOYLALANINE--D-GLUTAMATE LIGASE"/>
    <property type="match status" value="1"/>
</dbReference>
<feature type="binding site" evidence="9">
    <location>
        <begin position="109"/>
        <end position="115"/>
    </location>
    <ligand>
        <name>ATP</name>
        <dbReference type="ChEBI" id="CHEBI:30616"/>
    </ligand>
</feature>
<protein>
    <recommendedName>
        <fullName evidence="9 10">UDP-N-acetylmuramoylalanine--D-glutamate ligase</fullName>
        <ecNumber evidence="9 10">6.3.2.9</ecNumber>
    </recommendedName>
    <alternativeName>
        <fullName evidence="9">D-glutamic acid-adding enzyme</fullName>
    </alternativeName>
    <alternativeName>
        <fullName evidence="9">UDP-N-acetylmuramoyl-L-alanyl-D-glutamate synthetase</fullName>
    </alternativeName>
</protein>
<comment type="caution">
    <text evidence="13">The sequence shown here is derived from an EMBL/GenBank/DDBJ whole genome shotgun (WGS) entry which is preliminary data.</text>
</comment>
<keyword evidence="9 10" id="KW-0573">Peptidoglycan synthesis</keyword>
<keyword evidence="9 10" id="KW-0133">Cell shape</keyword>
<evidence type="ECO:0000256" key="10">
    <source>
        <dbReference type="RuleBase" id="RU003664"/>
    </source>
</evidence>
<evidence type="ECO:0000256" key="7">
    <source>
        <dbReference type="ARBA" id="ARBA00022840"/>
    </source>
</evidence>
<evidence type="ECO:0000256" key="6">
    <source>
        <dbReference type="ARBA" id="ARBA00022741"/>
    </source>
</evidence>
<evidence type="ECO:0000256" key="2">
    <source>
        <dbReference type="ARBA" id="ARBA00004752"/>
    </source>
</evidence>
<dbReference type="GO" id="GO:0008360">
    <property type="term" value="P:regulation of cell shape"/>
    <property type="evidence" value="ECO:0007669"/>
    <property type="project" value="UniProtKB-KW"/>
</dbReference>
<dbReference type="GO" id="GO:0051301">
    <property type="term" value="P:cell division"/>
    <property type="evidence" value="ECO:0007669"/>
    <property type="project" value="UniProtKB-KW"/>
</dbReference>
<dbReference type="InterPro" id="IPR036565">
    <property type="entry name" value="Mur-like_cat_sf"/>
</dbReference>
<dbReference type="Proteomes" id="UP000663792">
    <property type="component" value="Unassembled WGS sequence"/>
</dbReference>
<name>A0A938YG36_9ACTN</name>
<reference evidence="13" key="1">
    <citation type="submission" date="2021-01" db="EMBL/GenBank/DDBJ databases">
        <title>YIM 132084 draft genome.</title>
        <authorList>
            <person name="An D."/>
        </authorList>
    </citation>
    <scope>NUCLEOTIDE SEQUENCE</scope>
    <source>
        <strain evidence="13">YIM 132084</strain>
    </source>
</reference>
<evidence type="ECO:0000256" key="4">
    <source>
        <dbReference type="ARBA" id="ARBA00022598"/>
    </source>
</evidence>
<evidence type="ECO:0000256" key="3">
    <source>
        <dbReference type="ARBA" id="ARBA00022490"/>
    </source>
</evidence>
<accession>A0A938YG36</accession>
<dbReference type="Gene3D" id="3.90.190.20">
    <property type="entry name" value="Mur ligase, C-terminal domain"/>
    <property type="match status" value="1"/>
</dbReference>
<dbReference type="InterPro" id="IPR004101">
    <property type="entry name" value="Mur_ligase_C"/>
</dbReference>
<keyword evidence="7 9" id="KW-0067">ATP-binding</keyword>
<keyword evidence="14" id="KW-1185">Reference proteome</keyword>
<evidence type="ECO:0000259" key="11">
    <source>
        <dbReference type="Pfam" id="PF02875"/>
    </source>
</evidence>
<keyword evidence="3 9" id="KW-0963">Cytoplasm</keyword>
<evidence type="ECO:0000313" key="13">
    <source>
        <dbReference type="EMBL" id="MBM9469249.1"/>
    </source>
</evidence>
<dbReference type="InterPro" id="IPR005762">
    <property type="entry name" value="MurD"/>
</dbReference>
<evidence type="ECO:0000256" key="8">
    <source>
        <dbReference type="ARBA" id="ARBA00023306"/>
    </source>
</evidence>
<dbReference type="RefSeq" id="WP_205262302.1">
    <property type="nucleotide sequence ID" value="NZ_JAERWK010000025.1"/>
</dbReference>
<dbReference type="GO" id="GO:0008764">
    <property type="term" value="F:UDP-N-acetylmuramoylalanine-D-glutamate ligase activity"/>
    <property type="evidence" value="ECO:0007669"/>
    <property type="project" value="UniProtKB-UniRule"/>
</dbReference>
<dbReference type="Gene3D" id="3.40.50.720">
    <property type="entry name" value="NAD(P)-binding Rossmann-like Domain"/>
    <property type="match status" value="1"/>
</dbReference>
<dbReference type="SUPFAM" id="SSF51984">
    <property type="entry name" value="MurCD N-terminal domain"/>
    <property type="match status" value="1"/>
</dbReference>
<dbReference type="AlphaFoldDB" id="A0A938YG36"/>
<evidence type="ECO:0000259" key="12">
    <source>
        <dbReference type="Pfam" id="PF08245"/>
    </source>
</evidence>
<comment type="catalytic activity">
    <reaction evidence="9 10">
        <text>UDP-N-acetyl-alpha-D-muramoyl-L-alanine + D-glutamate + ATP = UDP-N-acetyl-alpha-D-muramoyl-L-alanyl-D-glutamate + ADP + phosphate + H(+)</text>
        <dbReference type="Rhea" id="RHEA:16429"/>
        <dbReference type="ChEBI" id="CHEBI:15378"/>
        <dbReference type="ChEBI" id="CHEBI:29986"/>
        <dbReference type="ChEBI" id="CHEBI:30616"/>
        <dbReference type="ChEBI" id="CHEBI:43474"/>
        <dbReference type="ChEBI" id="CHEBI:83898"/>
        <dbReference type="ChEBI" id="CHEBI:83900"/>
        <dbReference type="ChEBI" id="CHEBI:456216"/>
        <dbReference type="EC" id="6.3.2.9"/>
    </reaction>
</comment>
<organism evidence="13 14">
    <name type="scientific">Nakamurella leprariae</name>
    <dbReference type="NCBI Taxonomy" id="2803911"/>
    <lineage>
        <taxon>Bacteria</taxon>
        <taxon>Bacillati</taxon>
        <taxon>Actinomycetota</taxon>
        <taxon>Actinomycetes</taxon>
        <taxon>Nakamurellales</taxon>
        <taxon>Nakamurellaceae</taxon>
        <taxon>Nakamurella</taxon>
    </lineage>
</organism>
<sequence length="483" mass="48628">MAGAGMTGLAVARALAAPDRTVLLSGRAAPSAPDALADLPGDVRLVGDVTELPEPIELVVTSPGLPPTHPLLVDATRRGVPIIGEVELAWRLDREGPAGGRRQWLAVTGTNGKTTTTGMLESILRAAGRRVTACGNIGWPVIEAVTATDPAQEVIAAELSSFQLHTAPTLRPRAGVVLNVAEDHLDWYGAPAGSDRPTTASAMADYTADKARVLTGDVAVAVVDDPVAATLLAAAPAVHRVAVAGGTPVAAGAGMDAIGVIDGQLVVRRQGVPDQVLLPVADIRPAGPHNVTNAGAAAALALQVGVRPEDVARGLRDYTPSGHRNQLVAELVPPGAPAATPPVRFVDDSKATNPHAAAASLLAHPRVVWVAGGQLKGAAVDELVASVADRLAGAVLLGVDAPIVASALSGHAPDVPCVSVPGTDDGVMQKVVTAAVEMAAPGDVVLLAPAAASLDMFASYAARGDAFTRAALALPGARPAGQP</sequence>
<dbReference type="InterPro" id="IPR018109">
    <property type="entry name" value="Folylpolyglutamate_synth_CS"/>
</dbReference>
<comment type="subcellular location">
    <subcellularLocation>
        <location evidence="1 9 10">Cytoplasm</location>
    </subcellularLocation>
</comment>
<dbReference type="Pfam" id="PF02875">
    <property type="entry name" value="Mur_ligase_C"/>
    <property type="match status" value="1"/>
</dbReference>
<dbReference type="SUPFAM" id="SSF53244">
    <property type="entry name" value="MurD-like peptide ligases, peptide-binding domain"/>
    <property type="match status" value="1"/>
</dbReference>
<dbReference type="PROSITE" id="PS01011">
    <property type="entry name" value="FOLYLPOLYGLU_SYNT_1"/>
    <property type="match status" value="1"/>
</dbReference>
<dbReference type="Gene3D" id="3.40.1190.10">
    <property type="entry name" value="Mur-like, catalytic domain"/>
    <property type="match status" value="1"/>
</dbReference>
<dbReference type="GO" id="GO:0071555">
    <property type="term" value="P:cell wall organization"/>
    <property type="evidence" value="ECO:0007669"/>
    <property type="project" value="UniProtKB-KW"/>
</dbReference>
<evidence type="ECO:0000256" key="9">
    <source>
        <dbReference type="HAMAP-Rule" id="MF_00639"/>
    </source>
</evidence>
<keyword evidence="6 9" id="KW-0547">Nucleotide-binding</keyword>
<evidence type="ECO:0000313" key="14">
    <source>
        <dbReference type="Proteomes" id="UP000663792"/>
    </source>
</evidence>
<comment type="function">
    <text evidence="9 10">Cell wall formation. Catalyzes the addition of glutamate to the nucleotide precursor UDP-N-acetylmuramoyl-L-alanine (UMA).</text>
</comment>
<dbReference type="InterPro" id="IPR036615">
    <property type="entry name" value="Mur_ligase_C_dom_sf"/>
</dbReference>
<dbReference type="Pfam" id="PF08245">
    <property type="entry name" value="Mur_ligase_M"/>
    <property type="match status" value="1"/>
</dbReference>
<dbReference type="EC" id="6.3.2.9" evidence="9 10"/>
<feature type="domain" description="Mur ligase C-terminal" evidence="11">
    <location>
        <begin position="342"/>
        <end position="450"/>
    </location>
</feature>
<evidence type="ECO:0000256" key="1">
    <source>
        <dbReference type="ARBA" id="ARBA00004496"/>
    </source>
</evidence>
<keyword evidence="9 10" id="KW-0961">Cell wall biogenesis/degradation</keyword>
<dbReference type="EMBL" id="JAERWK010000025">
    <property type="protein sequence ID" value="MBM9469249.1"/>
    <property type="molecule type" value="Genomic_DNA"/>
</dbReference>
<keyword evidence="4 9" id="KW-0436">Ligase</keyword>
<dbReference type="HAMAP" id="MF_00639">
    <property type="entry name" value="MurD"/>
    <property type="match status" value="1"/>
</dbReference>
<dbReference type="SUPFAM" id="SSF53623">
    <property type="entry name" value="MurD-like peptide ligases, catalytic domain"/>
    <property type="match status" value="1"/>
</dbReference>
<comment type="similarity">
    <text evidence="9">Belongs to the MurCDEF family.</text>
</comment>
<dbReference type="GO" id="GO:0005737">
    <property type="term" value="C:cytoplasm"/>
    <property type="evidence" value="ECO:0007669"/>
    <property type="project" value="UniProtKB-SubCell"/>
</dbReference>